<evidence type="ECO:0000256" key="8">
    <source>
        <dbReference type="ARBA" id="ARBA00022801"/>
    </source>
</evidence>
<dbReference type="PANTHER" id="PTHR16320">
    <property type="entry name" value="SPHINGOMYELINASE FAMILY MEMBER"/>
    <property type="match status" value="1"/>
</dbReference>
<keyword evidence="9" id="KW-0460">Magnesium</keyword>
<evidence type="ECO:0000256" key="5">
    <source>
        <dbReference type="ARBA" id="ARBA00012369"/>
    </source>
</evidence>
<dbReference type="OrthoDB" id="387657at2759"/>
<dbReference type="GeneID" id="112603820"/>
<dbReference type="PANTHER" id="PTHR16320:SF24">
    <property type="entry name" value="PHOSPHODIESTERASE, PUTATIVE-RELATED"/>
    <property type="match status" value="1"/>
</dbReference>
<keyword evidence="12" id="KW-0443">Lipid metabolism</keyword>
<accession>A0A2H8TWW4</accession>
<dbReference type="GO" id="GO:0006665">
    <property type="term" value="P:sphingolipid metabolic process"/>
    <property type="evidence" value="ECO:0007669"/>
    <property type="project" value="UniProtKB-KW"/>
</dbReference>
<evidence type="ECO:0000256" key="9">
    <source>
        <dbReference type="ARBA" id="ARBA00022842"/>
    </source>
</evidence>
<keyword evidence="11 14" id="KW-1133">Transmembrane helix</keyword>
<comment type="pathway">
    <text evidence="3">Sphingolipid metabolism.</text>
</comment>
<feature type="transmembrane region" description="Helical" evidence="14">
    <location>
        <begin position="336"/>
        <end position="357"/>
    </location>
</feature>
<keyword evidence="13 14" id="KW-0472">Membrane</keyword>
<keyword evidence="10" id="KW-0746">Sphingolipid metabolism</keyword>
<comment type="subcellular location">
    <subcellularLocation>
        <location evidence="1">Membrane</location>
        <topology evidence="1">Multi-pass membrane protein</topology>
    </subcellularLocation>
</comment>
<evidence type="ECO:0000259" key="15">
    <source>
        <dbReference type="Pfam" id="PF03372"/>
    </source>
</evidence>
<protein>
    <recommendedName>
        <fullName evidence="5">sphingomyelin phosphodiesterase</fullName>
        <ecNumber evidence="5">3.1.4.12</ecNumber>
    </recommendedName>
</protein>
<dbReference type="InterPro" id="IPR038772">
    <property type="entry name" value="Sph/SMPD2-like"/>
</dbReference>
<keyword evidence="6 14" id="KW-0812">Transmembrane</keyword>
<dbReference type="GO" id="GO:0046872">
    <property type="term" value="F:metal ion binding"/>
    <property type="evidence" value="ECO:0007669"/>
    <property type="project" value="UniProtKB-KW"/>
</dbReference>
<dbReference type="InterPro" id="IPR005135">
    <property type="entry name" value="Endo/exonuclease/phosphatase"/>
</dbReference>
<dbReference type="InterPro" id="IPR036691">
    <property type="entry name" value="Endo/exonu/phosph_ase_sf"/>
</dbReference>
<dbReference type="GO" id="GO:0016020">
    <property type="term" value="C:membrane"/>
    <property type="evidence" value="ECO:0007669"/>
    <property type="project" value="UniProtKB-SubCell"/>
</dbReference>
<dbReference type="Pfam" id="PF03372">
    <property type="entry name" value="Exo_endo_phos"/>
    <property type="match status" value="1"/>
</dbReference>
<evidence type="ECO:0000256" key="10">
    <source>
        <dbReference type="ARBA" id="ARBA00022919"/>
    </source>
</evidence>
<evidence type="ECO:0000256" key="12">
    <source>
        <dbReference type="ARBA" id="ARBA00023098"/>
    </source>
</evidence>
<evidence type="ECO:0000256" key="3">
    <source>
        <dbReference type="ARBA" id="ARBA00004991"/>
    </source>
</evidence>
<feature type="non-terminal residue" evidence="16">
    <location>
        <position position="380"/>
    </location>
</feature>
<evidence type="ECO:0000256" key="14">
    <source>
        <dbReference type="SAM" id="Phobius"/>
    </source>
</evidence>
<dbReference type="RefSeq" id="XP_025208373.1">
    <property type="nucleotide sequence ID" value="XM_025352588.1"/>
</dbReference>
<reference evidence="16" key="1">
    <citation type="submission" date="2017-10" db="EMBL/GenBank/DDBJ databases">
        <title>Transcriptome Assembly of Sugarcane Aphid Adults.</title>
        <authorList>
            <person name="Scully E.D."/>
            <person name="Palmer N.A."/>
            <person name="Geib S.M."/>
            <person name="Sarath G."/>
            <person name="Sattler S.E."/>
        </authorList>
    </citation>
    <scope>NUCLEOTIDE SEQUENCE</scope>
    <source>
        <tissue evidence="16">Whole body</tissue>
    </source>
</reference>
<feature type="domain" description="Endonuclease/exonuclease/phosphatase" evidence="15">
    <location>
        <begin position="7"/>
        <end position="260"/>
    </location>
</feature>
<dbReference type="SUPFAM" id="SSF56219">
    <property type="entry name" value="DNase I-like"/>
    <property type="match status" value="1"/>
</dbReference>
<organism evidence="16">
    <name type="scientific">Melanaphis sacchari</name>
    <dbReference type="NCBI Taxonomy" id="742174"/>
    <lineage>
        <taxon>Eukaryota</taxon>
        <taxon>Metazoa</taxon>
        <taxon>Ecdysozoa</taxon>
        <taxon>Arthropoda</taxon>
        <taxon>Hexapoda</taxon>
        <taxon>Insecta</taxon>
        <taxon>Pterygota</taxon>
        <taxon>Neoptera</taxon>
        <taxon>Paraneoptera</taxon>
        <taxon>Hemiptera</taxon>
        <taxon>Sternorrhyncha</taxon>
        <taxon>Aphidomorpha</taxon>
        <taxon>Aphidoidea</taxon>
        <taxon>Aphididae</taxon>
        <taxon>Aphidini</taxon>
        <taxon>Melanaphis</taxon>
    </lineage>
</organism>
<keyword evidence="7" id="KW-0479">Metal-binding</keyword>
<comment type="pathway">
    <text evidence="2">Lipid metabolism; sphingolipid metabolism.</text>
</comment>
<dbReference type="AlphaFoldDB" id="A0A2H8TWW4"/>
<dbReference type="GO" id="GO:0004767">
    <property type="term" value="F:sphingomyelin phosphodiesterase activity"/>
    <property type="evidence" value="ECO:0007669"/>
    <property type="project" value="UniProtKB-EC"/>
</dbReference>
<sequence length="380" mass="43762">MKLSIFTLNIWGLKFASKDRKARVIALADSLTNNGYDIVCLQELWCEDDYKYLKASCDSVFKYIHYFHSGLLGSGMCIMSRYPIIDVHYHSFILNGYLHMFWHGDWFGGKGIGLCRINVKGFIVDVYTTHLHACYNASNDKYTNHRVLQAYETANFIRVTSAGSDLAVLAGDLNSNPNEICYKLICLGANLIDSYSACLNNSIEYTYSHPKNSYKDVNEVNDRIDYILYKFNKKNLVVVNEHRHSLPHRVPEKDFSYSDHEPIEAVFDISTNSLNVENNTTIDTGLILEKEFLNVINTSLNICNEKAVINPLISLWHSIFVIICIILSMYLQPVSYTNTIVFITLLIFIIMWIYNFVIKRIEQNCVRGFCHHIETLFCNK</sequence>
<evidence type="ECO:0000256" key="4">
    <source>
        <dbReference type="ARBA" id="ARBA00006335"/>
    </source>
</evidence>
<name>A0A2H8TWW4_9HEMI</name>
<evidence type="ECO:0000256" key="11">
    <source>
        <dbReference type="ARBA" id="ARBA00022989"/>
    </source>
</evidence>
<evidence type="ECO:0000256" key="2">
    <source>
        <dbReference type="ARBA" id="ARBA00004760"/>
    </source>
</evidence>
<dbReference type="CTD" id="38396"/>
<proteinExistence type="inferred from homology"/>
<evidence type="ECO:0000313" key="16">
    <source>
        <dbReference type="EMBL" id="MBW18281.1"/>
    </source>
</evidence>
<keyword evidence="8" id="KW-0378">Hydrolase</keyword>
<evidence type="ECO:0000256" key="7">
    <source>
        <dbReference type="ARBA" id="ARBA00022723"/>
    </source>
</evidence>
<evidence type="ECO:0000256" key="6">
    <source>
        <dbReference type="ARBA" id="ARBA00022692"/>
    </source>
</evidence>
<evidence type="ECO:0000256" key="1">
    <source>
        <dbReference type="ARBA" id="ARBA00004141"/>
    </source>
</evidence>
<evidence type="ECO:0000256" key="13">
    <source>
        <dbReference type="ARBA" id="ARBA00023136"/>
    </source>
</evidence>
<dbReference type="Gene3D" id="3.60.10.10">
    <property type="entry name" value="Endonuclease/exonuclease/phosphatase"/>
    <property type="match status" value="1"/>
</dbReference>
<feature type="transmembrane region" description="Helical" evidence="14">
    <location>
        <begin position="308"/>
        <end position="330"/>
    </location>
</feature>
<comment type="similarity">
    <text evidence="4">Belongs to the neutral sphingomyelinase family.</text>
</comment>
<dbReference type="EC" id="3.1.4.12" evidence="5"/>
<dbReference type="EMBL" id="GFXV01006476">
    <property type="protein sequence ID" value="MBW18281.1"/>
    <property type="molecule type" value="Transcribed_RNA"/>
</dbReference>